<dbReference type="KEGG" id="scac:106085085"/>
<dbReference type="VEuPathDB" id="VectorBase:SCAU005987"/>
<dbReference type="InterPro" id="IPR053255">
    <property type="entry name" value="EGF-like_domain"/>
</dbReference>
<dbReference type="Proteomes" id="UP000095300">
    <property type="component" value="Unassembled WGS sequence"/>
</dbReference>
<protein>
    <recommendedName>
        <fullName evidence="4">EMI domain-containing protein</fullName>
    </recommendedName>
</protein>
<reference evidence="2" key="1">
    <citation type="submission" date="2020-05" db="UniProtKB">
        <authorList>
            <consortium name="EnsemblMetazoa"/>
        </authorList>
    </citation>
    <scope>IDENTIFICATION</scope>
    <source>
        <strain evidence="2">USDA</strain>
    </source>
</reference>
<dbReference type="PANTHER" id="PTHR24047:SF32">
    <property type="entry name" value="FI01909P-RELATED"/>
    <property type="match status" value="1"/>
</dbReference>
<dbReference type="PANTHER" id="PTHR24047">
    <property type="entry name" value="FI01909P-RELATED"/>
    <property type="match status" value="1"/>
</dbReference>
<feature type="chain" id="PRO_5009326277" description="EMI domain-containing protein" evidence="1">
    <location>
        <begin position="24"/>
        <end position="229"/>
    </location>
</feature>
<dbReference type="OrthoDB" id="7917283at2759"/>
<keyword evidence="3" id="KW-1185">Reference proteome</keyword>
<dbReference type="STRING" id="35570.A0A1I8P9F1"/>
<sequence length="229" mass="26513">MWSAWVIIYLIVHIHQLIHYGMALTITTSHCFKNVTVKHQVPVSKSRLNLETRNLEYYVEMEDRVRVDTVRMCCPGYRTIIFGLCEPICQIKCPPHSHCYEPDKCQCMRGYEQSHNHHVRSIAPSKSYNLECRPICAGGCTAPHTHCVGHNECACRPGYKDASPWYAPMRCERIQCPGDQVYDVHQRKCIRVELNLEQLMQRVGRKLAKGLNDVQYDDDEDEDLGNSFK</sequence>
<proteinExistence type="predicted"/>
<name>A0A1I8P9F1_STOCA</name>
<evidence type="ECO:0000313" key="2">
    <source>
        <dbReference type="EnsemblMetazoa" id="SCAU005987-PA"/>
    </source>
</evidence>
<evidence type="ECO:0008006" key="4">
    <source>
        <dbReference type="Google" id="ProtNLM"/>
    </source>
</evidence>
<keyword evidence="1" id="KW-0732">Signal</keyword>
<gene>
    <name evidence="2" type="primary">106085085</name>
</gene>
<evidence type="ECO:0000313" key="3">
    <source>
        <dbReference type="Proteomes" id="UP000095300"/>
    </source>
</evidence>
<dbReference type="EnsemblMetazoa" id="SCAU005987-RA">
    <property type="protein sequence ID" value="SCAU005987-PA"/>
    <property type="gene ID" value="SCAU005987"/>
</dbReference>
<accession>A0A1I8P9F1</accession>
<organism evidence="2 3">
    <name type="scientific">Stomoxys calcitrans</name>
    <name type="common">Stable fly</name>
    <name type="synonym">Conops calcitrans</name>
    <dbReference type="NCBI Taxonomy" id="35570"/>
    <lineage>
        <taxon>Eukaryota</taxon>
        <taxon>Metazoa</taxon>
        <taxon>Ecdysozoa</taxon>
        <taxon>Arthropoda</taxon>
        <taxon>Hexapoda</taxon>
        <taxon>Insecta</taxon>
        <taxon>Pterygota</taxon>
        <taxon>Neoptera</taxon>
        <taxon>Endopterygota</taxon>
        <taxon>Diptera</taxon>
        <taxon>Brachycera</taxon>
        <taxon>Muscomorpha</taxon>
        <taxon>Muscoidea</taxon>
        <taxon>Muscidae</taxon>
        <taxon>Stomoxys</taxon>
    </lineage>
</organism>
<dbReference type="AlphaFoldDB" id="A0A1I8P9F1"/>
<evidence type="ECO:0000256" key="1">
    <source>
        <dbReference type="SAM" id="SignalP"/>
    </source>
</evidence>
<feature type="signal peptide" evidence="1">
    <location>
        <begin position="1"/>
        <end position="23"/>
    </location>
</feature>
<dbReference type="Gene3D" id="2.10.25.10">
    <property type="entry name" value="Laminin"/>
    <property type="match status" value="1"/>
</dbReference>